<comment type="caution">
    <text evidence="1">The sequence shown here is derived from an EMBL/GenBank/DDBJ whole genome shotgun (WGS) entry which is preliminary data.</text>
</comment>
<evidence type="ECO:0000313" key="2">
    <source>
        <dbReference type="Proteomes" id="UP000308092"/>
    </source>
</evidence>
<dbReference type="AlphaFoldDB" id="A0A4S3JN94"/>
<dbReference type="VEuPathDB" id="FungiDB:EYZ11_003424"/>
<evidence type="ECO:0000313" key="1">
    <source>
        <dbReference type="EMBL" id="THC97106.1"/>
    </source>
</evidence>
<accession>A0A4S3JN94</accession>
<dbReference type="EMBL" id="SOSA01000087">
    <property type="protein sequence ID" value="THC97106.1"/>
    <property type="molecule type" value="Genomic_DNA"/>
</dbReference>
<proteinExistence type="predicted"/>
<sequence length="16" mass="1723">MPVDQESTATVEDTTV</sequence>
<gene>
    <name evidence="1" type="ORF">EYZ11_003424</name>
</gene>
<keyword evidence="2" id="KW-1185">Reference proteome</keyword>
<dbReference type="Proteomes" id="UP000308092">
    <property type="component" value="Unassembled WGS sequence"/>
</dbReference>
<protein>
    <submittedName>
        <fullName evidence="1">Uncharacterized protein</fullName>
    </submittedName>
</protein>
<organism evidence="1 2">
    <name type="scientific">Aspergillus tanneri</name>
    <dbReference type="NCBI Taxonomy" id="1220188"/>
    <lineage>
        <taxon>Eukaryota</taxon>
        <taxon>Fungi</taxon>
        <taxon>Dikarya</taxon>
        <taxon>Ascomycota</taxon>
        <taxon>Pezizomycotina</taxon>
        <taxon>Eurotiomycetes</taxon>
        <taxon>Eurotiomycetidae</taxon>
        <taxon>Eurotiales</taxon>
        <taxon>Aspergillaceae</taxon>
        <taxon>Aspergillus</taxon>
        <taxon>Aspergillus subgen. Circumdati</taxon>
    </lineage>
</organism>
<name>A0A4S3JN94_9EURO</name>
<reference evidence="1 2" key="1">
    <citation type="submission" date="2019-03" db="EMBL/GenBank/DDBJ databases">
        <title>The genome sequence of a newly discovered highly antifungal drug resistant Aspergillus species, Aspergillus tanneri NIH 1004.</title>
        <authorList>
            <person name="Mounaud S."/>
            <person name="Singh I."/>
            <person name="Joardar V."/>
            <person name="Pakala S."/>
            <person name="Pakala S."/>
            <person name="Venepally P."/>
            <person name="Hoover J."/>
            <person name="Nierman W."/>
            <person name="Chung J."/>
            <person name="Losada L."/>
        </authorList>
    </citation>
    <scope>NUCLEOTIDE SEQUENCE [LARGE SCALE GENOMIC DNA]</scope>
    <source>
        <strain evidence="1 2">NIH1004</strain>
    </source>
</reference>